<accession>A0A0L0BS43</accession>
<feature type="compositionally biased region" description="Basic and acidic residues" evidence="1">
    <location>
        <begin position="231"/>
        <end position="244"/>
    </location>
</feature>
<feature type="compositionally biased region" description="Gly residues" evidence="1">
    <location>
        <begin position="132"/>
        <end position="141"/>
    </location>
</feature>
<feature type="region of interest" description="Disordered" evidence="1">
    <location>
        <begin position="192"/>
        <end position="280"/>
    </location>
</feature>
<feature type="compositionally biased region" description="Low complexity" evidence="1">
    <location>
        <begin position="325"/>
        <end position="337"/>
    </location>
</feature>
<evidence type="ECO:0000313" key="2">
    <source>
        <dbReference type="EMBL" id="KNC22865.1"/>
    </source>
</evidence>
<name>A0A0L0BS43_LUCCU</name>
<feature type="region of interest" description="Disordered" evidence="1">
    <location>
        <begin position="1"/>
        <end position="25"/>
    </location>
</feature>
<dbReference type="AlphaFoldDB" id="A0A0L0BS43"/>
<evidence type="ECO:0000256" key="1">
    <source>
        <dbReference type="SAM" id="MobiDB-lite"/>
    </source>
</evidence>
<feature type="region of interest" description="Disordered" evidence="1">
    <location>
        <begin position="41"/>
        <end position="85"/>
    </location>
</feature>
<dbReference type="EMBL" id="JRES01001447">
    <property type="protein sequence ID" value="KNC22865.1"/>
    <property type="molecule type" value="Genomic_DNA"/>
</dbReference>
<feature type="compositionally biased region" description="Low complexity" evidence="1">
    <location>
        <begin position="9"/>
        <end position="18"/>
    </location>
</feature>
<sequence length="436" mass="43880">VRPTLPAVAAGAQQQPGGSDPVQGAVAGDGEDVEVLFPGERDRFPRGAGVEAADDAEVGGAELRRGGRAGVPGRVEGVTGSGQSHRVQVDATDRAGDGAVLAQRVQAGVGAQQHGAVTGVDDAVHMPEPGRGARGGIGLRRGGAAAREQQRDGDGGRDRQSAGEAGEDVLHRGDLGGLPVDDLLREGGHVRVLSVGPDGRTPHCGSGADPEPGDQLRAGRSVPDPVLRAGDPGRDRAGGADHRPSAAGGRAPGRGRGGCGDVGGAVRDPRRPDLPCAHPSRRLLLPWRGPVAGALHLGGRDRDLRCDPGRAGRDCDRHPSRRDPGAAVPGRARAGDAGRPGGGAAGELLQPGAVRPAHRLTVGVADRPLSPRDPAGDPGGDPVSSAVPVRAAVEPGRCRRDRAARASPSPARPDHAGRRAESGRVPAVVRGGAGGA</sequence>
<feature type="non-terminal residue" evidence="2">
    <location>
        <position position="436"/>
    </location>
</feature>
<proteinExistence type="predicted"/>
<feature type="compositionally biased region" description="Basic and acidic residues" evidence="1">
    <location>
        <begin position="412"/>
        <end position="422"/>
    </location>
</feature>
<feature type="region of interest" description="Disordered" evidence="1">
    <location>
        <begin position="121"/>
        <end position="174"/>
    </location>
</feature>
<comment type="caution">
    <text evidence="2">The sequence shown here is derived from an EMBL/GenBank/DDBJ whole genome shotgun (WGS) entry which is preliminary data.</text>
</comment>
<feature type="compositionally biased region" description="Basic and acidic residues" evidence="1">
    <location>
        <begin position="148"/>
        <end position="161"/>
    </location>
</feature>
<evidence type="ECO:0000313" key="3">
    <source>
        <dbReference type="Proteomes" id="UP000037069"/>
    </source>
</evidence>
<dbReference type="OMA" id="GCGRWAP"/>
<feature type="compositionally biased region" description="Low complexity" evidence="1">
    <location>
        <begin position="380"/>
        <end position="393"/>
    </location>
</feature>
<feature type="region of interest" description="Disordered" evidence="1">
    <location>
        <begin position="296"/>
        <end position="436"/>
    </location>
</feature>
<feature type="compositionally biased region" description="Basic and acidic residues" evidence="1">
    <location>
        <begin position="298"/>
        <end position="324"/>
    </location>
</feature>
<keyword evidence="3" id="KW-1185">Reference proteome</keyword>
<reference evidence="2 3" key="1">
    <citation type="journal article" date="2015" name="Nat. Commun.">
        <title>Lucilia cuprina genome unlocks parasitic fly biology to underpin future interventions.</title>
        <authorList>
            <person name="Anstead C.A."/>
            <person name="Korhonen P.K."/>
            <person name="Young N.D."/>
            <person name="Hall R.S."/>
            <person name="Jex A.R."/>
            <person name="Murali S.C."/>
            <person name="Hughes D.S."/>
            <person name="Lee S.F."/>
            <person name="Perry T."/>
            <person name="Stroehlein A.J."/>
            <person name="Ansell B.R."/>
            <person name="Breugelmans B."/>
            <person name="Hofmann A."/>
            <person name="Qu J."/>
            <person name="Dugan S."/>
            <person name="Lee S.L."/>
            <person name="Chao H."/>
            <person name="Dinh H."/>
            <person name="Han Y."/>
            <person name="Doddapaneni H.V."/>
            <person name="Worley K.C."/>
            <person name="Muzny D.M."/>
            <person name="Ioannidis P."/>
            <person name="Waterhouse R.M."/>
            <person name="Zdobnov E.M."/>
            <person name="James P.J."/>
            <person name="Bagnall N.H."/>
            <person name="Kotze A.C."/>
            <person name="Gibbs R.A."/>
            <person name="Richards S."/>
            <person name="Batterham P."/>
            <person name="Gasser R.B."/>
        </authorList>
    </citation>
    <scope>NUCLEOTIDE SEQUENCE [LARGE SCALE GENOMIC DNA]</scope>
    <source>
        <strain evidence="2 3">LS</strain>
        <tissue evidence="2">Full body</tissue>
    </source>
</reference>
<dbReference type="Proteomes" id="UP000037069">
    <property type="component" value="Unassembled WGS sequence"/>
</dbReference>
<feature type="non-terminal residue" evidence="2">
    <location>
        <position position="1"/>
    </location>
</feature>
<feature type="compositionally biased region" description="Gly residues" evidence="1">
    <location>
        <begin position="250"/>
        <end position="263"/>
    </location>
</feature>
<gene>
    <name evidence="2" type="ORF">FF38_05411</name>
</gene>
<organism evidence="2 3">
    <name type="scientific">Lucilia cuprina</name>
    <name type="common">Green bottle fly</name>
    <name type="synonym">Australian sheep blowfly</name>
    <dbReference type="NCBI Taxonomy" id="7375"/>
    <lineage>
        <taxon>Eukaryota</taxon>
        <taxon>Metazoa</taxon>
        <taxon>Ecdysozoa</taxon>
        <taxon>Arthropoda</taxon>
        <taxon>Hexapoda</taxon>
        <taxon>Insecta</taxon>
        <taxon>Pterygota</taxon>
        <taxon>Neoptera</taxon>
        <taxon>Endopterygota</taxon>
        <taxon>Diptera</taxon>
        <taxon>Brachycera</taxon>
        <taxon>Muscomorpha</taxon>
        <taxon>Oestroidea</taxon>
        <taxon>Calliphoridae</taxon>
        <taxon>Luciliinae</taxon>
        <taxon>Lucilia</taxon>
    </lineage>
</organism>
<protein>
    <submittedName>
        <fullName evidence="2">Uncharacterized protein</fullName>
    </submittedName>
</protein>